<evidence type="ECO:0000256" key="1">
    <source>
        <dbReference type="SAM" id="Phobius"/>
    </source>
</evidence>
<keyword evidence="1" id="KW-0812">Transmembrane</keyword>
<protein>
    <submittedName>
        <fullName evidence="2">Phospholipid/cholesterol/gamma-HCH transport system substrate-binding protein</fullName>
    </submittedName>
</protein>
<feature type="transmembrane region" description="Helical" evidence="1">
    <location>
        <begin position="30"/>
        <end position="48"/>
    </location>
</feature>
<dbReference type="Proteomes" id="UP000272193">
    <property type="component" value="Unassembled WGS sequence"/>
</dbReference>
<keyword evidence="3" id="KW-1185">Reference proteome</keyword>
<organism evidence="2 3">
    <name type="scientific">Tibeticola sediminis</name>
    <dbReference type="NCBI Taxonomy" id="1917811"/>
    <lineage>
        <taxon>Bacteria</taxon>
        <taxon>Pseudomonadati</taxon>
        <taxon>Pseudomonadota</taxon>
        <taxon>Betaproteobacteria</taxon>
        <taxon>Burkholderiales</taxon>
        <taxon>Comamonadaceae</taxon>
        <taxon>Tibeticola</taxon>
    </lineage>
</organism>
<gene>
    <name evidence="2" type="ORF">EDC62_0531</name>
</gene>
<sequence>MSSSLPSSNESVAAADLAAPDPRLARRARWLVLAVLALVVASVLYLLYARGVFEQTQRVVLVADDSEGVSIGMDMTFAGFPLGRVSRIELAPSGRVRILVDVARKDAHWLRETSVFTLERGLVGGAKLRAYTGMVGAAPLPDGAERELLIGDANAQIPRLLSDVRDLLANVRALTAHDAPLAQTLADVHEITGRIKGPSGALGVLFGNEADARRLLTTLDRTNALLARLDGLGAKADAQVFGERGLVNASRGAVDEVSGLLADTRASLKKLDAVLTQVEAVAANAKEGTADLGALRAEVESNLRRVEDLMNEINRKWPFARNPELRLP</sequence>
<evidence type="ECO:0000313" key="2">
    <source>
        <dbReference type="EMBL" id="RPE72825.1"/>
    </source>
</evidence>
<keyword evidence="1" id="KW-1133">Transmembrane helix</keyword>
<dbReference type="InterPro" id="IPR052336">
    <property type="entry name" value="MlaD_Phospholipid_Transporter"/>
</dbReference>
<comment type="caution">
    <text evidence="2">The sequence shown here is derived from an EMBL/GenBank/DDBJ whole genome shotgun (WGS) entry which is preliminary data.</text>
</comment>
<dbReference type="PANTHER" id="PTHR33371:SF4">
    <property type="entry name" value="INTERMEMBRANE PHOSPHOLIPID TRANSPORT SYSTEM BINDING PROTEIN MLAD"/>
    <property type="match status" value="1"/>
</dbReference>
<keyword evidence="1" id="KW-0472">Membrane</keyword>
<accession>A0A3N4UVL5</accession>
<name>A0A3N4UVL5_9BURK</name>
<reference evidence="2 3" key="1">
    <citation type="submission" date="2018-11" db="EMBL/GenBank/DDBJ databases">
        <title>Genomic Encyclopedia of Type Strains, Phase IV (KMG-IV): sequencing the most valuable type-strain genomes for metagenomic binning, comparative biology and taxonomic classification.</title>
        <authorList>
            <person name="Goeker M."/>
        </authorList>
    </citation>
    <scope>NUCLEOTIDE SEQUENCE [LARGE SCALE GENOMIC DNA]</scope>
    <source>
        <strain evidence="2 3">DSM 101684</strain>
    </source>
</reference>
<evidence type="ECO:0000313" key="3">
    <source>
        <dbReference type="Proteomes" id="UP000272193"/>
    </source>
</evidence>
<dbReference type="PANTHER" id="PTHR33371">
    <property type="entry name" value="INTERMEMBRANE PHOSPHOLIPID TRANSPORT SYSTEM BINDING PROTEIN MLAD-RELATED"/>
    <property type="match status" value="1"/>
</dbReference>
<proteinExistence type="predicted"/>
<dbReference type="RefSeq" id="WP_245968719.1">
    <property type="nucleotide sequence ID" value="NZ_RKQL01000001.1"/>
</dbReference>
<dbReference type="AlphaFoldDB" id="A0A3N4UVL5"/>
<dbReference type="EMBL" id="RKQL01000001">
    <property type="protein sequence ID" value="RPE72825.1"/>
    <property type="molecule type" value="Genomic_DNA"/>
</dbReference>